<dbReference type="AlphaFoldDB" id="A0A8J6B144"/>
<comment type="caution">
    <text evidence="2">The sequence shown here is derived from an EMBL/GenBank/DDBJ whole genome shotgun (WGS) entry which is preliminary data.</text>
</comment>
<keyword evidence="3" id="KW-1185">Reference proteome</keyword>
<proteinExistence type="predicted"/>
<evidence type="ECO:0000313" key="2">
    <source>
        <dbReference type="EMBL" id="KAG9390704.1"/>
    </source>
</evidence>
<dbReference type="Proteomes" id="UP000717585">
    <property type="component" value="Unassembled WGS sequence"/>
</dbReference>
<gene>
    <name evidence="2" type="ORF">J8273_6943</name>
</gene>
<reference evidence="2" key="1">
    <citation type="submission" date="2021-05" db="EMBL/GenBank/DDBJ databases">
        <title>A free-living protist that lacks canonical eukaryotic 1 DNA replication and segregation systems.</title>
        <authorList>
            <person name="Salas-Leiva D.E."/>
            <person name="Tromer E.C."/>
            <person name="Curtis B.A."/>
            <person name="Jerlstrom-Hultqvist J."/>
            <person name="Kolisko M."/>
            <person name="Yi Z."/>
            <person name="Salas-Leiva J.S."/>
            <person name="Gallot-Lavallee L."/>
            <person name="Kops G.J.P.L."/>
            <person name="Archibald J.M."/>
            <person name="Simpson A.G.B."/>
            <person name="Roger A.J."/>
        </authorList>
    </citation>
    <scope>NUCLEOTIDE SEQUENCE</scope>
    <source>
        <strain evidence="2">BICM</strain>
    </source>
</reference>
<sequence length="105" mass="11653">MARSLVEGNELVKALPGRMIAAWAYEIQRNNATISNPPVGLLTPQSTPASSDYMPRTRRSESSTFLTILVRPEFYSRVVSFLASLEETQTVQQPVPETPQVSESQ</sequence>
<accession>A0A8J6B144</accession>
<evidence type="ECO:0000313" key="3">
    <source>
        <dbReference type="Proteomes" id="UP000717585"/>
    </source>
</evidence>
<protein>
    <submittedName>
        <fullName evidence="2">Uncharacterized protein</fullName>
    </submittedName>
</protein>
<dbReference type="EMBL" id="JAHDYR010000062">
    <property type="protein sequence ID" value="KAG9390704.1"/>
    <property type="molecule type" value="Genomic_DNA"/>
</dbReference>
<evidence type="ECO:0000256" key="1">
    <source>
        <dbReference type="SAM" id="MobiDB-lite"/>
    </source>
</evidence>
<feature type="region of interest" description="Disordered" evidence="1">
    <location>
        <begin position="34"/>
        <end position="58"/>
    </location>
</feature>
<name>A0A8J6B144_9EUKA</name>
<organism evidence="2 3">
    <name type="scientific">Carpediemonas membranifera</name>
    <dbReference type="NCBI Taxonomy" id="201153"/>
    <lineage>
        <taxon>Eukaryota</taxon>
        <taxon>Metamonada</taxon>
        <taxon>Carpediemonas-like organisms</taxon>
        <taxon>Carpediemonas</taxon>
    </lineage>
</organism>